<evidence type="ECO:0000313" key="3">
    <source>
        <dbReference type="EMBL" id="HHQ16678.1"/>
    </source>
</evidence>
<sequence>MKKFVALLVGVSLLGFSTVYAKGPQGGPEKAGPKPYQGAGIGKEVSEEAKELKGQEEKKEFGQTVRERAREKSRVREHKRLKEQQKVQKQTKPKPHVANATSQ</sequence>
<feature type="chain" id="PRO_5031471908" evidence="2">
    <location>
        <begin position="22"/>
        <end position="103"/>
    </location>
</feature>
<protein>
    <submittedName>
        <fullName evidence="3">Uncharacterized protein</fullName>
    </submittedName>
</protein>
<proteinExistence type="predicted"/>
<feature type="region of interest" description="Disordered" evidence="1">
    <location>
        <begin position="20"/>
        <end position="103"/>
    </location>
</feature>
<feature type="compositionally biased region" description="Basic and acidic residues" evidence="1">
    <location>
        <begin position="44"/>
        <end position="86"/>
    </location>
</feature>
<name>A0A7V6CEB6_9BACT</name>
<dbReference type="EMBL" id="DRWR01000123">
    <property type="protein sequence ID" value="HHQ16678.1"/>
    <property type="molecule type" value="Genomic_DNA"/>
</dbReference>
<evidence type="ECO:0000256" key="1">
    <source>
        <dbReference type="SAM" id="MobiDB-lite"/>
    </source>
</evidence>
<feature type="signal peptide" evidence="2">
    <location>
        <begin position="1"/>
        <end position="21"/>
    </location>
</feature>
<reference evidence="3" key="1">
    <citation type="journal article" date="2020" name="mSystems">
        <title>Genome- and Community-Level Interaction Insights into Carbon Utilization and Element Cycling Functions of Hydrothermarchaeota in Hydrothermal Sediment.</title>
        <authorList>
            <person name="Zhou Z."/>
            <person name="Liu Y."/>
            <person name="Xu W."/>
            <person name="Pan J."/>
            <person name="Luo Z.H."/>
            <person name="Li M."/>
        </authorList>
    </citation>
    <scope>NUCLEOTIDE SEQUENCE [LARGE SCALE GENOMIC DNA]</scope>
    <source>
        <strain evidence="3">SpSt-106</strain>
    </source>
</reference>
<gene>
    <name evidence="3" type="ORF">ENM15_07695</name>
</gene>
<comment type="caution">
    <text evidence="3">The sequence shown here is derived from an EMBL/GenBank/DDBJ whole genome shotgun (WGS) entry which is preliminary data.</text>
</comment>
<organism evidence="3">
    <name type="scientific">Thermodesulfobacterium geofontis</name>
    <dbReference type="NCBI Taxonomy" id="1295609"/>
    <lineage>
        <taxon>Bacteria</taxon>
        <taxon>Pseudomonadati</taxon>
        <taxon>Thermodesulfobacteriota</taxon>
        <taxon>Thermodesulfobacteria</taxon>
        <taxon>Thermodesulfobacteriales</taxon>
        <taxon>Thermodesulfobacteriaceae</taxon>
        <taxon>Thermodesulfobacterium</taxon>
    </lineage>
</organism>
<dbReference type="AlphaFoldDB" id="A0A7V6CEB6"/>
<accession>A0A7V6CEB6</accession>
<keyword evidence="2" id="KW-0732">Signal</keyword>
<evidence type="ECO:0000256" key="2">
    <source>
        <dbReference type="SAM" id="SignalP"/>
    </source>
</evidence>